<dbReference type="Proteomes" id="UP000235220">
    <property type="component" value="Chromosome 12"/>
</dbReference>
<dbReference type="AlphaFoldDB" id="A0A2I4FJA5"/>
<keyword evidence="1" id="KW-1185">Reference proteome</keyword>
<accession>A0A2I4FJA5</accession>
<name>A0A2I4FJA5_JUGRE</name>
<dbReference type="GeneID" id="108999302"/>
<gene>
    <name evidence="2" type="primary">LOC108999302</name>
</gene>
<organism evidence="1 2">
    <name type="scientific">Juglans regia</name>
    <name type="common">English walnut</name>
    <dbReference type="NCBI Taxonomy" id="51240"/>
    <lineage>
        <taxon>Eukaryota</taxon>
        <taxon>Viridiplantae</taxon>
        <taxon>Streptophyta</taxon>
        <taxon>Embryophyta</taxon>
        <taxon>Tracheophyta</taxon>
        <taxon>Spermatophyta</taxon>
        <taxon>Magnoliopsida</taxon>
        <taxon>eudicotyledons</taxon>
        <taxon>Gunneridae</taxon>
        <taxon>Pentapetalae</taxon>
        <taxon>rosids</taxon>
        <taxon>fabids</taxon>
        <taxon>Fagales</taxon>
        <taxon>Juglandaceae</taxon>
        <taxon>Juglans</taxon>
    </lineage>
</organism>
<proteinExistence type="predicted"/>
<dbReference type="KEGG" id="jre:108999302"/>
<dbReference type="Gramene" id="Jr12_05850_p1">
    <property type="protein sequence ID" value="cds.Jr12_05850_p1"/>
    <property type="gene ID" value="Jr12_05850"/>
</dbReference>
<reference evidence="2" key="1">
    <citation type="submission" date="2025-08" db="UniProtKB">
        <authorList>
            <consortium name="RefSeq"/>
        </authorList>
    </citation>
    <scope>IDENTIFICATION</scope>
    <source>
        <tissue evidence="2">Leaves</tissue>
    </source>
</reference>
<dbReference type="OrthoDB" id="1417277at2759"/>
<protein>
    <submittedName>
        <fullName evidence="2">Uncharacterized protein LOC108999302</fullName>
    </submittedName>
</protein>
<sequence>MADQEYKAFRDYVITTLVAQMLATEESSAIVQKKLPPKELGIREAKPTTISLQLATEESSAIVQKKLPPKELGFGEVKPTTISLQLVDKSIKYPRGLIEDVLVKVDKFIFPTDFIVLDMEENKEIHLILG</sequence>
<dbReference type="Gene3D" id="2.40.70.10">
    <property type="entry name" value="Acid Proteases"/>
    <property type="match status" value="1"/>
</dbReference>
<dbReference type="PANTHER" id="PTHR33067:SF31">
    <property type="entry name" value="RNA-DIRECTED DNA POLYMERASE"/>
    <property type="match status" value="1"/>
</dbReference>
<dbReference type="InterPro" id="IPR021109">
    <property type="entry name" value="Peptidase_aspartic_dom_sf"/>
</dbReference>
<evidence type="ECO:0000313" key="1">
    <source>
        <dbReference type="Proteomes" id="UP000235220"/>
    </source>
</evidence>
<dbReference type="PANTHER" id="PTHR33067">
    <property type="entry name" value="RNA-DIRECTED DNA POLYMERASE-RELATED"/>
    <property type="match status" value="1"/>
</dbReference>
<dbReference type="RefSeq" id="XP_018831730.1">
    <property type="nucleotide sequence ID" value="XM_018976185.1"/>
</dbReference>
<evidence type="ECO:0000313" key="2">
    <source>
        <dbReference type="RefSeq" id="XP_018831730.1"/>
    </source>
</evidence>